<reference evidence="2 3" key="1">
    <citation type="submission" date="2024-09" db="EMBL/GenBank/DDBJ databases">
        <authorList>
            <person name="Sun Q."/>
            <person name="Mori K."/>
        </authorList>
    </citation>
    <scope>NUCLEOTIDE SEQUENCE [LARGE SCALE GENOMIC DNA]</scope>
    <source>
        <strain evidence="2 3">JCM 6917</strain>
    </source>
</reference>
<feature type="compositionally biased region" description="Basic and acidic residues" evidence="1">
    <location>
        <begin position="400"/>
        <end position="411"/>
    </location>
</feature>
<accession>A0ABV5N268</accession>
<dbReference type="Proteomes" id="UP001589709">
    <property type="component" value="Unassembled WGS sequence"/>
</dbReference>
<feature type="region of interest" description="Disordered" evidence="1">
    <location>
        <begin position="391"/>
        <end position="411"/>
    </location>
</feature>
<sequence length="521" mass="56987">MSGITDRPGSAPTAQDTALAERLVALAGEALSGPTAQLADQLRAHTAHIALLDRQGPVVGAVLSMCRAAAERWQAGGYGHFSVARHMPSVAPSLSSLLQAAVDGDADAQLHDRARRACAASIEDAQKLLAISAGVHALLEAGPRRFPATPVTEPIDPRRLPDLRARLVSAQQGKPAVNRLAIALFENTGTLVPYLNSADDAARVLLAQENDRLAKAKLYHVDEEMTEAAIRKAERGRKGPLAPHRVPARRGFIAFGKPLVRTVPDGEERPADVVAVSWGPWAADFAHAPGHLRPTPVAGPRQPFWRWFGVNGVRHIEAFDGREHPTWWLTFWTRPTHAVPGAPPLMADNETTIGATETPGPMQLGTTDEISHVVFACWDFITQEQVTKRPITQQRVQPRKPTDLRRDRRKGVVDDSAVHLVTLRGRRPRPVESASAAPAASGRRLDYRQVIAEYDRSHCMNPRLHRDDPDRERHHHEEITVIEHVRGPDGAPLRPTKESRTVRQLTAEAAAAADQEEEVTS</sequence>
<name>A0ABV5N268_9ACTN</name>
<evidence type="ECO:0008006" key="4">
    <source>
        <dbReference type="Google" id="ProtNLM"/>
    </source>
</evidence>
<dbReference type="EMBL" id="JBHMCY010000030">
    <property type="protein sequence ID" value="MFB9464399.1"/>
    <property type="molecule type" value="Genomic_DNA"/>
</dbReference>
<evidence type="ECO:0000313" key="3">
    <source>
        <dbReference type="Proteomes" id="UP001589709"/>
    </source>
</evidence>
<gene>
    <name evidence="2" type="ORF">ACFF45_17195</name>
</gene>
<dbReference type="RefSeq" id="WP_381346930.1">
    <property type="nucleotide sequence ID" value="NZ_JBHMCY010000030.1"/>
</dbReference>
<organism evidence="2 3">
    <name type="scientific">Streptomyces cinereospinus</name>
    <dbReference type="NCBI Taxonomy" id="285561"/>
    <lineage>
        <taxon>Bacteria</taxon>
        <taxon>Bacillati</taxon>
        <taxon>Actinomycetota</taxon>
        <taxon>Actinomycetes</taxon>
        <taxon>Kitasatosporales</taxon>
        <taxon>Streptomycetaceae</taxon>
        <taxon>Streptomyces</taxon>
    </lineage>
</organism>
<feature type="region of interest" description="Disordered" evidence="1">
    <location>
        <begin position="486"/>
        <end position="521"/>
    </location>
</feature>
<protein>
    <recommendedName>
        <fullName evidence="4">DUF222 domain-containing protein</fullName>
    </recommendedName>
</protein>
<proteinExistence type="predicted"/>
<keyword evidence="3" id="KW-1185">Reference proteome</keyword>
<evidence type="ECO:0000256" key="1">
    <source>
        <dbReference type="SAM" id="MobiDB-lite"/>
    </source>
</evidence>
<evidence type="ECO:0000313" key="2">
    <source>
        <dbReference type="EMBL" id="MFB9464399.1"/>
    </source>
</evidence>
<comment type="caution">
    <text evidence="2">The sequence shown here is derived from an EMBL/GenBank/DDBJ whole genome shotgun (WGS) entry which is preliminary data.</text>
</comment>